<gene>
    <name evidence="4" type="ORF">SAMN05216267_1021136</name>
</gene>
<reference evidence="4 5" key="1">
    <citation type="submission" date="2016-10" db="EMBL/GenBank/DDBJ databases">
        <authorList>
            <person name="de Groot N.N."/>
        </authorList>
    </citation>
    <scope>NUCLEOTIDE SEQUENCE [LARGE SCALE GENOMIC DNA]</scope>
    <source>
        <strain evidence="4 5">CGMCC 4.2026</strain>
    </source>
</reference>
<dbReference type="RefSeq" id="WP_079176135.1">
    <property type="nucleotide sequence ID" value="NZ_FODD01000021.1"/>
</dbReference>
<dbReference type="OrthoDB" id="4119890at2"/>
<keyword evidence="2" id="KW-0012">Acyltransferase</keyword>
<proteinExistence type="predicted"/>
<dbReference type="Pfam" id="PF00583">
    <property type="entry name" value="Acetyltransf_1"/>
    <property type="match status" value="2"/>
</dbReference>
<dbReference type="InterPro" id="IPR016181">
    <property type="entry name" value="Acyl_CoA_acyltransferase"/>
</dbReference>
<dbReference type="PROSITE" id="PS51186">
    <property type="entry name" value="GNAT"/>
    <property type="match status" value="2"/>
</dbReference>
<dbReference type="PANTHER" id="PTHR43877:SF1">
    <property type="entry name" value="ACETYLTRANSFERASE"/>
    <property type="match status" value="1"/>
</dbReference>
<dbReference type="Gene3D" id="3.40.630.30">
    <property type="match status" value="1"/>
</dbReference>
<evidence type="ECO:0000256" key="2">
    <source>
        <dbReference type="ARBA" id="ARBA00023315"/>
    </source>
</evidence>
<dbReference type="GO" id="GO:0016747">
    <property type="term" value="F:acyltransferase activity, transferring groups other than amino-acyl groups"/>
    <property type="evidence" value="ECO:0007669"/>
    <property type="project" value="InterPro"/>
</dbReference>
<dbReference type="SUPFAM" id="SSF55729">
    <property type="entry name" value="Acyl-CoA N-acyltransferases (Nat)"/>
    <property type="match status" value="2"/>
</dbReference>
<dbReference type="InterPro" id="IPR050832">
    <property type="entry name" value="Bact_Acetyltransf"/>
</dbReference>
<dbReference type="AlphaFoldDB" id="A0A1H8NBP6"/>
<organism evidence="4 5">
    <name type="scientific">Actinacidiphila rubida</name>
    <dbReference type="NCBI Taxonomy" id="310780"/>
    <lineage>
        <taxon>Bacteria</taxon>
        <taxon>Bacillati</taxon>
        <taxon>Actinomycetota</taxon>
        <taxon>Actinomycetes</taxon>
        <taxon>Kitasatosporales</taxon>
        <taxon>Streptomycetaceae</taxon>
        <taxon>Actinacidiphila</taxon>
    </lineage>
</organism>
<keyword evidence="1" id="KW-0808">Transferase</keyword>
<dbReference type="CDD" id="cd04301">
    <property type="entry name" value="NAT_SF"/>
    <property type="match status" value="2"/>
</dbReference>
<keyword evidence="4" id="KW-0689">Ribosomal protein</keyword>
<feature type="domain" description="N-acetyltransferase" evidence="3">
    <location>
        <begin position="188"/>
        <end position="331"/>
    </location>
</feature>
<evidence type="ECO:0000313" key="4">
    <source>
        <dbReference type="EMBL" id="SEO26938.1"/>
    </source>
</evidence>
<evidence type="ECO:0000313" key="5">
    <source>
        <dbReference type="Proteomes" id="UP000181951"/>
    </source>
</evidence>
<dbReference type="EMBL" id="FODD01000021">
    <property type="protein sequence ID" value="SEO26938.1"/>
    <property type="molecule type" value="Genomic_DNA"/>
</dbReference>
<dbReference type="GO" id="GO:0005840">
    <property type="term" value="C:ribosome"/>
    <property type="evidence" value="ECO:0007669"/>
    <property type="project" value="UniProtKB-KW"/>
</dbReference>
<name>A0A1H8NBP6_9ACTN</name>
<dbReference type="Proteomes" id="UP000181951">
    <property type="component" value="Unassembled WGS sequence"/>
</dbReference>
<evidence type="ECO:0000259" key="3">
    <source>
        <dbReference type="PROSITE" id="PS51186"/>
    </source>
</evidence>
<dbReference type="InterPro" id="IPR000182">
    <property type="entry name" value="GNAT_dom"/>
</dbReference>
<sequence>MPANPIPLTAPTAEDFRAWHRVQSAALAHDRPDEPVPVEDAVRARLTTPGADSTVVLWLVRGTAGEPVATAALRLFSRPGHVHLAEVDMTVHPAHRRLGAGSRLLSTVTDAARGADCRGIVTEVTAGTPGEGFLAARDFTPVLRLTRLRLALAEAPEQIGRLPDVPHAGYRLTAWDGVVPDELAAAFTRARAGTAGAAAGGPDLGDGGWDEARVRAAAEAVAARGERLLTVAAVSEADGEVAGYTELVLPAGLSGRAQQYDTAVLPEHRGHGLGLWLKAAMLRRVRSGHPGITEIQADNADENRHMLAVNTALGFRPRHRTVKYRLDLRKR</sequence>
<feature type="domain" description="N-acetyltransferase" evidence="3">
    <location>
        <begin position="6"/>
        <end position="190"/>
    </location>
</feature>
<keyword evidence="5" id="KW-1185">Reference proteome</keyword>
<dbReference type="STRING" id="310780.SAMN05216267_1021136"/>
<keyword evidence="4" id="KW-0687">Ribonucleoprotein</keyword>
<protein>
    <submittedName>
        <fullName evidence="4">Ribosomal protein S18 acetylase RimI</fullName>
    </submittedName>
</protein>
<dbReference type="PANTHER" id="PTHR43877">
    <property type="entry name" value="AMINOALKYLPHOSPHONATE N-ACETYLTRANSFERASE-RELATED-RELATED"/>
    <property type="match status" value="1"/>
</dbReference>
<accession>A0A1H8NBP6</accession>
<evidence type="ECO:0000256" key="1">
    <source>
        <dbReference type="ARBA" id="ARBA00022679"/>
    </source>
</evidence>